<dbReference type="Proteomes" id="UP000271889">
    <property type="component" value="Unassembled WGS sequence"/>
</dbReference>
<dbReference type="PANTHER" id="PTHR10099:SF1">
    <property type="entry name" value="PHOSPHORIBOSYLFORMYLGLYCINAMIDINE SYNTHASE"/>
    <property type="match status" value="1"/>
</dbReference>
<sequence>MDNRDWTTIFQANKELGLAFDEHDLFYYKDLFLNKLKRNPTDVELFDLAQSDSEHSRHWFFRGKLFVDGEERKVSSTIDVLGCSKAIIISKAEIGRGSCKCRAIVRIQ</sequence>
<dbReference type="Pfam" id="PF18072">
    <property type="entry name" value="FGAR-AT_linker"/>
    <property type="match status" value="1"/>
</dbReference>
<dbReference type="AlphaFoldDB" id="A0A3P6UV14"/>
<dbReference type="InterPro" id="IPR041609">
    <property type="entry name" value="PurL_linker"/>
</dbReference>
<evidence type="ECO:0000313" key="3">
    <source>
        <dbReference type="Proteomes" id="UP000271889"/>
    </source>
</evidence>
<accession>A0A3P6UV14</accession>
<gene>
    <name evidence="2" type="ORF">CGOC_LOCUS7817</name>
</gene>
<dbReference type="EMBL" id="UYRV01027703">
    <property type="protein sequence ID" value="VDK81361.1"/>
    <property type="molecule type" value="Genomic_DNA"/>
</dbReference>
<organism evidence="2 3">
    <name type="scientific">Cylicostephanus goldi</name>
    <name type="common">Nematode worm</name>
    <dbReference type="NCBI Taxonomy" id="71465"/>
    <lineage>
        <taxon>Eukaryota</taxon>
        <taxon>Metazoa</taxon>
        <taxon>Ecdysozoa</taxon>
        <taxon>Nematoda</taxon>
        <taxon>Chromadorea</taxon>
        <taxon>Rhabditida</taxon>
        <taxon>Rhabditina</taxon>
        <taxon>Rhabditomorpha</taxon>
        <taxon>Strongyloidea</taxon>
        <taxon>Strongylidae</taxon>
        <taxon>Cylicostephanus</taxon>
    </lineage>
</organism>
<reference evidence="2 3" key="1">
    <citation type="submission" date="2018-11" db="EMBL/GenBank/DDBJ databases">
        <authorList>
            <consortium name="Pathogen Informatics"/>
        </authorList>
    </citation>
    <scope>NUCLEOTIDE SEQUENCE [LARGE SCALE GENOMIC DNA]</scope>
</reference>
<dbReference type="GO" id="GO:0005737">
    <property type="term" value="C:cytoplasm"/>
    <property type="evidence" value="ECO:0007669"/>
    <property type="project" value="TreeGrafter"/>
</dbReference>
<dbReference type="SUPFAM" id="SSF109736">
    <property type="entry name" value="FGAM synthase PurL, linker domain"/>
    <property type="match status" value="1"/>
</dbReference>
<feature type="domain" description="Phosphoribosylformylglycinamidine synthase linker" evidence="1">
    <location>
        <begin position="11"/>
        <end position="58"/>
    </location>
</feature>
<evidence type="ECO:0000259" key="1">
    <source>
        <dbReference type="Pfam" id="PF18072"/>
    </source>
</evidence>
<dbReference type="GO" id="GO:0004642">
    <property type="term" value="F:phosphoribosylformylglycinamidine synthase activity"/>
    <property type="evidence" value="ECO:0007669"/>
    <property type="project" value="TreeGrafter"/>
</dbReference>
<protein>
    <recommendedName>
        <fullName evidence="1">Phosphoribosylformylglycinamidine synthase linker domain-containing protein</fullName>
    </recommendedName>
</protein>
<dbReference type="PANTHER" id="PTHR10099">
    <property type="entry name" value="PHOSPHORIBOSYLFORMYLGLYCINAMIDINE SYNTHASE"/>
    <property type="match status" value="1"/>
</dbReference>
<keyword evidence="3" id="KW-1185">Reference proteome</keyword>
<dbReference type="OrthoDB" id="5843066at2759"/>
<name>A0A3P6UV14_CYLGO</name>
<dbReference type="GO" id="GO:0006164">
    <property type="term" value="P:purine nucleotide biosynthetic process"/>
    <property type="evidence" value="ECO:0007669"/>
    <property type="project" value="TreeGrafter"/>
</dbReference>
<dbReference type="Gene3D" id="1.10.8.750">
    <property type="entry name" value="Phosphoribosylformylglycinamidine synthase, linker domain"/>
    <property type="match status" value="1"/>
</dbReference>
<evidence type="ECO:0000313" key="2">
    <source>
        <dbReference type="EMBL" id="VDK81361.1"/>
    </source>
</evidence>
<proteinExistence type="predicted"/>